<protein>
    <submittedName>
        <fullName evidence="1">Uncharacterized protein</fullName>
    </submittedName>
</protein>
<accession>U9UPI7</accession>
<name>U9UPI7_RHIID</name>
<organism evidence="1">
    <name type="scientific">Rhizophagus irregularis (strain DAOM 181602 / DAOM 197198 / MUCL 43194)</name>
    <name type="common">Arbuscular mycorrhizal fungus</name>
    <name type="synonym">Glomus intraradices</name>
    <dbReference type="NCBI Taxonomy" id="747089"/>
    <lineage>
        <taxon>Eukaryota</taxon>
        <taxon>Fungi</taxon>
        <taxon>Fungi incertae sedis</taxon>
        <taxon>Mucoromycota</taxon>
        <taxon>Glomeromycotina</taxon>
        <taxon>Glomeromycetes</taxon>
        <taxon>Glomerales</taxon>
        <taxon>Glomeraceae</taxon>
        <taxon>Rhizophagus</taxon>
    </lineage>
</organism>
<reference evidence="1" key="1">
    <citation type="submission" date="2013-07" db="EMBL/GenBank/DDBJ databases">
        <title>The genome of an arbuscular mycorrhizal fungus provides insights into the evolution of the oldest plant symbiosis.</title>
        <authorList>
            <consortium name="DOE Joint Genome Institute"/>
            <person name="Tisserant E."/>
            <person name="Malbreil M."/>
            <person name="Kuo A."/>
            <person name="Kohler A."/>
            <person name="Symeonidi A."/>
            <person name="Balestrini R."/>
            <person name="Charron P."/>
            <person name="Duensing N."/>
            <person name="Frei-dit-Frey N."/>
            <person name="Gianinazzi-Pearson V."/>
            <person name="Gilbert B."/>
            <person name="Handa Y."/>
            <person name="Hijri M."/>
            <person name="Kaul R."/>
            <person name="Kawaguchi M."/>
            <person name="Krajinski F."/>
            <person name="Lammers P."/>
            <person name="Lapierre D."/>
            <person name="Masclaux F.G."/>
            <person name="Murat C."/>
            <person name="Morin E."/>
            <person name="Ndikumana S."/>
            <person name="Pagni M."/>
            <person name="Petitpierre D."/>
            <person name="Requena N."/>
            <person name="Rosikiewicz P."/>
            <person name="Riley R."/>
            <person name="Saito K."/>
            <person name="San Clemente H."/>
            <person name="Shapiro H."/>
            <person name="van Tuinen D."/>
            <person name="Becard G."/>
            <person name="Bonfante P."/>
            <person name="Paszkowski U."/>
            <person name="Shachar-Hill Y."/>
            <person name="Young J.P."/>
            <person name="Sanders I.R."/>
            <person name="Henrissat B."/>
            <person name="Rensing S.A."/>
            <person name="Grigoriev I.V."/>
            <person name="Corradi N."/>
            <person name="Roux C."/>
            <person name="Martin F."/>
        </authorList>
    </citation>
    <scope>NUCLEOTIDE SEQUENCE</scope>
    <source>
        <strain evidence="1">DAOM 197198</strain>
    </source>
</reference>
<dbReference type="EMBL" id="KI280134">
    <property type="protein sequence ID" value="ESA17486.1"/>
    <property type="molecule type" value="Genomic_DNA"/>
</dbReference>
<sequence length="53" mass="6190">MVLGNHFLGISLTVVMICSMDDEGKWSSVLNSYFNINIPRNFELKLMNMKYFK</sequence>
<gene>
    <name evidence="1" type="ORF">GLOINDRAFT_149209</name>
</gene>
<evidence type="ECO:0000313" key="1">
    <source>
        <dbReference type="EMBL" id="ESA17486.1"/>
    </source>
</evidence>
<proteinExistence type="predicted"/>
<dbReference type="AlphaFoldDB" id="U9UPI7"/>
<dbReference type="HOGENOM" id="CLU_3069829_0_0_1"/>